<gene>
    <name evidence="2" type="ORF">PIB30_096097</name>
</gene>
<feature type="compositionally biased region" description="Basic and acidic residues" evidence="1">
    <location>
        <begin position="21"/>
        <end position="35"/>
    </location>
</feature>
<dbReference type="EMBL" id="JASCZI010032456">
    <property type="protein sequence ID" value="MED6128274.1"/>
    <property type="molecule type" value="Genomic_DNA"/>
</dbReference>
<sequence>SVSLKKKKGHQRKIIKKRKDRKEGDAAKLLGEERVLPSLASSDADLQQRGTSTLSGEWRRRPSWRTKATQLREAATKARNATPPALMEAKSEKMSWSDDGGQRWGDEVCAEAMLGQAWLRIPEIEREKGY</sequence>
<evidence type="ECO:0000313" key="2">
    <source>
        <dbReference type="EMBL" id="MED6128274.1"/>
    </source>
</evidence>
<name>A0ABU6RWG7_9FABA</name>
<feature type="compositionally biased region" description="Basic residues" evidence="1">
    <location>
        <begin position="1"/>
        <end position="20"/>
    </location>
</feature>
<feature type="compositionally biased region" description="Basic and acidic residues" evidence="1">
    <location>
        <begin position="89"/>
        <end position="102"/>
    </location>
</feature>
<proteinExistence type="predicted"/>
<dbReference type="Proteomes" id="UP001341840">
    <property type="component" value="Unassembled WGS sequence"/>
</dbReference>
<feature type="region of interest" description="Disordered" evidence="1">
    <location>
        <begin position="1"/>
        <end position="102"/>
    </location>
</feature>
<evidence type="ECO:0000313" key="3">
    <source>
        <dbReference type="Proteomes" id="UP001341840"/>
    </source>
</evidence>
<feature type="non-terminal residue" evidence="2">
    <location>
        <position position="1"/>
    </location>
</feature>
<keyword evidence="3" id="KW-1185">Reference proteome</keyword>
<reference evidence="2 3" key="1">
    <citation type="journal article" date="2023" name="Plants (Basel)">
        <title>Bridging the Gap: Combining Genomics and Transcriptomics Approaches to Understand Stylosanthes scabra, an Orphan Legume from the Brazilian Caatinga.</title>
        <authorList>
            <person name="Ferreira-Neto J.R.C."/>
            <person name="da Silva M.D."/>
            <person name="Binneck E."/>
            <person name="de Melo N.F."/>
            <person name="da Silva R.H."/>
            <person name="de Melo A.L.T.M."/>
            <person name="Pandolfi V."/>
            <person name="Bustamante F.O."/>
            <person name="Brasileiro-Vidal A.C."/>
            <person name="Benko-Iseppon A.M."/>
        </authorList>
    </citation>
    <scope>NUCLEOTIDE SEQUENCE [LARGE SCALE GENOMIC DNA]</scope>
    <source>
        <tissue evidence="2">Leaves</tissue>
    </source>
</reference>
<protein>
    <submittedName>
        <fullName evidence="2">Uncharacterized protein</fullName>
    </submittedName>
</protein>
<feature type="compositionally biased region" description="Polar residues" evidence="1">
    <location>
        <begin position="39"/>
        <end position="55"/>
    </location>
</feature>
<evidence type="ECO:0000256" key="1">
    <source>
        <dbReference type="SAM" id="MobiDB-lite"/>
    </source>
</evidence>
<organism evidence="2 3">
    <name type="scientific">Stylosanthes scabra</name>
    <dbReference type="NCBI Taxonomy" id="79078"/>
    <lineage>
        <taxon>Eukaryota</taxon>
        <taxon>Viridiplantae</taxon>
        <taxon>Streptophyta</taxon>
        <taxon>Embryophyta</taxon>
        <taxon>Tracheophyta</taxon>
        <taxon>Spermatophyta</taxon>
        <taxon>Magnoliopsida</taxon>
        <taxon>eudicotyledons</taxon>
        <taxon>Gunneridae</taxon>
        <taxon>Pentapetalae</taxon>
        <taxon>rosids</taxon>
        <taxon>fabids</taxon>
        <taxon>Fabales</taxon>
        <taxon>Fabaceae</taxon>
        <taxon>Papilionoideae</taxon>
        <taxon>50 kb inversion clade</taxon>
        <taxon>dalbergioids sensu lato</taxon>
        <taxon>Dalbergieae</taxon>
        <taxon>Pterocarpus clade</taxon>
        <taxon>Stylosanthes</taxon>
    </lineage>
</organism>
<accession>A0ABU6RWG7</accession>
<comment type="caution">
    <text evidence="2">The sequence shown here is derived from an EMBL/GenBank/DDBJ whole genome shotgun (WGS) entry which is preliminary data.</text>
</comment>